<keyword evidence="3" id="KW-0472">Membrane</keyword>
<dbReference type="InterPro" id="IPR039910">
    <property type="entry name" value="D15-like"/>
</dbReference>
<evidence type="ECO:0000313" key="7">
    <source>
        <dbReference type="Proteomes" id="UP000053455"/>
    </source>
</evidence>
<dbReference type="InterPro" id="IPR000184">
    <property type="entry name" value="Bac_surfAg_D15"/>
</dbReference>
<dbReference type="Pfam" id="PF01103">
    <property type="entry name" value="Omp85"/>
    <property type="match status" value="1"/>
</dbReference>
<evidence type="ECO:0000256" key="4">
    <source>
        <dbReference type="SAM" id="MobiDB-lite"/>
    </source>
</evidence>
<dbReference type="Gene3D" id="2.40.160.50">
    <property type="entry name" value="membrane protein fhac: a member of the omp85/tpsb transporter family"/>
    <property type="match status" value="1"/>
</dbReference>
<organism evidence="6 7">
    <name type="scientific">Aurantiacibacter marinus</name>
    <dbReference type="NCBI Taxonomy" id="874156"/>
    <lineage>
        <taxon>Bacteria</taxon>
        <taxon>Pseudomonadati</taxon>
        <taxon>Pseudomonadota</taxon>
        <taxon>Alphaproteobacteria</taxon>
        <taxon>Sphingomonadales</taxon>
        <taxon>Erythrobacteraceae</taxon>
        <taxon>Aurantiacibacter</taxon>
    </lineage>
</organism>
<evidence type="ECO:0000313" key="6">
    <source>
        <dbReference type="EMBL" id="KLI65102.1"/>
    </source>
</evidence>
<dbReference type="AlphaFoldDB" id="A0A0H0XT26"/>
<evidence type="ECO:0000256" key="2">
    <source>
        <dbReference type="ARBA" id="ARBA00022452"/>
    </source>
</evidence>
<keyword evidence="2" id="KW-0812">Transmembrane</keyword>
<name>A0A0H0XT26_9SPHN</name>
<dbReference type="STRING" id="874156.GCA_001021555_01116"/>
<dbReference type="EMBL" id="LBHU01000001">
    <property type="protein sequence ID" value="KLI65102.1"/>
    <property type="molecule type" value="Genomic_DNA"/>
</dbReference>
<protein>
    <recommendedName>
        <fullName evidence="5">Bacterial surface antigen (D15) domain-containing protein</fullName>
    </recommendedName>
</protein>
<keyword evidence="2" id="KW-1134">Transmembrane beta strand</keyword>
<proteinExistence type="predicted"/>
<dbReference type="PATRIC" id="fig|874156.12.peg.177"/>
<gene>
    <name evidence="6" type="ORF">AAV99_00840</name>
</gene>
<sequence length="697" mass="75321">MALTAQPVLAQDRQDAPSLEDLIPDSAVDNPEEWARDGVTAEAAEQEDAPLPLDPDAPLAEMPQITIPWPEQVDLPQLAPLEPEEPIEFATFEEQIPPIPAGSEERISEELVLVFPSDTSLFPERDEFLDRFKALSTIEQLDDEGNLARLRVQARNDEALLQQMLRVYGYYDAQIIRSVGEVDEGIEVDLQDPAARFDIIPGVRYRFGAVDLGNLSAAGDDFAALRSVFEIYPGDPVSLDAIETEQADLDTALGESGFAFAAIEEPALLIDHDRVEGDLTMPVEPGGKYNLGVVTSDLPDFLSGEHLTRIARWESGDLYRRSDEMDLRRAILATGLVGSVTLTPVVVEEPVGDQPGLLNMAASLEPAPLRSLAAGIGIGTETGIRINGSWEHRNFFPSEGLLRVRGTIGTQEQLLGVTVRKNNFTGRDRILTLDAYASTIDYDAYDARTISAVGTFERISTLLFQKQLSWSVGLELVATQESELDSEGNALERETYFVAALPLFAQLDNSDDLLNPTEGWRVSANLSPEISDNDGVQSFYVRSQADASYYQSIGENNVLAGRVRVASIPGAQIAGIAPSRRIYAGGGGSVRGYGYREIGPRNDEGNPIGGRSVVELSAEARIGTSFMDGAISVVPFVDAGSVGEGAVPSFDSIKFGAGVGVRYATGFGPLRLDVAFPVNPGPNDNWIAVYVALGQAF</sequence>
<evidence type="ECO:0000256" key="3">
    <source>
        <dbReference type="ARBA" id="ARBA00023136"/>
    </source>
</evidence>
<accession>A0A0H0XT26</accession>
<comment type="caution">
    <text evidence="6">The sequence shown here is derived from an EMBL/GenBank/DDBJ whole genome shotgun (WGS) entry which is preliminary data.</text>
</comment>
<dbReference type="PANTHER" id="PTHR12815">
    <property type="entry name" value="SORTING AND ASSEMBLY MACHINERY SAMM50 PROTEIN FAMILY MEMBER"/>
    <property type="match status" value="1"/>
</dbReference>
<evidence type="ECO:0000256" key="1">
    <source>
        <dbReference type="ARBA" id="ARBA00004370"/>
    </source>
</evidence>
<reference evidence="6 7" key="1">
    <citation type="submission" date="2015-04" db="EMBL/GenBank/DDBJ databases">
        <title>The draft genome sequence of Erythrobacter marinus HWDM-33.</title>
        <authorList>
            <person name="Zhuang L."/>
            <person name="Liu Y."/>
            <person name="Shao Z."/>
        </authorList>
    </citation>
    <scope>NUCLEOTIDE SEQUENCE [LARGE SCALE GENOMIC DNA]</scope>
    <source>
        <strain evidence="6 7">HWDM-33</strain>
    </source>
</reference>
<dbReference type="Proteomes" id="UP000053455">
    <property type="component" value="Unassembled WGS sequence"/>
</dbReference>
<dbReference type="GO" id="GO:0019867">
    <property type="term" value="C:outer membrane"/>
    <property type="evidence" value="ECO:0007669"/>
    <property type="project" value="InterPro"/>
</dbReference>
<evidence type="ECO:0000259" key="5">
    <source>
        <dbReference type="Pfam" id="PF01103"/>
    </source>
</evidence>
<feature type="domain" description="Bacterial surface antigen (D15)" evidence="5">
    <location>
        <begin position="402"/>
        <end position="697"/>
    </location>
</feature>
<feature type="region of interest" description="Disordered" evidence="4">
    <location>
        <begin position="1"/>
        <end position="55"/>
    </location>
</feature>
<comment type="subcellular location">
    <subcellularLocation>
        <location evidence="1">Membrane</location>
    </subcellularLocation>
</comment>
<dbReference type="Gene3D" id="3.10.20.310">
    <property type="entry name" value="membrane protein fhac"/>
    <property type="match status" value="1"/>
</dbReference>
<keyword evidence="7" id="KW-1185">Reference proteome</keyword>
<dbReference type="PANTHER" id="PTHR12815:SF42">
    <property type="entry name" value="BACTERIAL SURFACE ANTIGEN (D15) DOMAIN-CONTAINING PROTEIN"/>
    <property type="match status" value="1"/>
</dbReference>